<evidence type="ECO:0000313" key="2">
    <source>
        <dbReference type="Proteomes" id="UP000774326"/>
    </source>
</evidence>
<organism evidence="1 2">
    <name type="scientific">Wickerhamomyces pijperi</name>
    <name type="common">Yeast</name>
    <name type="synonym">Pichia pijperi</name>
    <dbReference type="NCBI Taxonomy" id="599730"/>
    <lineage>
        <taxon>Eukaryota</taxon>
        <taxon>Fungi</taxon>
        <taxon>Dikarya</taxon>
        <taxon>Ascomycota</taxon>
        <taxon>Saccharomycotina</taxon>
        <taxon>Saccharomycetes</taxon>
        <taxon>Phaffomycetales</taxon>
        <taxon>Wickerhamomycetaceae</taxon>
        <taxon>Wickerhamomyces</taxon>
    </lineage>
</organism>
<sequence length="66" mass="7915">MSRGIHPEILTLVIPKFMLEDIDTDYRHHGSTSVININFRRDEGYELLSLAIKDPVREKWNFPWRF</sequence>
<dbReference type="Proteomes" id="UP000774326">
    <property type="component" value="Unassembled WGS sequence"/>
</dbReference>
<reference evidence="1" key="2">
    <citation type="submission" date="2021-01" db="EMBL/GenBank/DDBJ databases">
        <authorList>
            <person name="Schikora-Tamarit M.A."/>
        </authorList>
    </citation>
    <scope>NUCLEOTIDE SEQUENCE</scope>
    <source>
        <strain evidence="1">CBS2887</strain>
    </source>
</reference>
<dbReference type="AlphaFoldDB" id="A0A9P8PXR8"/>
<comment type="caution">
    <text evidence="1">The sequence shown here is derived from an EMBL/GenBank/DDBJ whole genome shotgun (WGS) entry which is preliminary data.</text>
</comment>
<reference evidence="1" key="1">
    <citation type="journal article" date="2021" name="Open Biol.">
        <title>Shared evolutionary footprints suggest mitochondrial oxidative damage underlies multiple complex I losses in fungi.</title>
        <authorList>
            <person name="Schikora-Tamarit M.A."/>
            <person name="Marcet-Houben M."/>
            <person name="Nosek J."/>
            <person name="Gabaldon T."/>
        </authorList>
    </citation>
    <scope>NUCLEOTIDE SEQUENCE</scope>
    <source>
        <strain evidence="1">CBS2887</strain>
    </source>
</reference>
<protein>
    <submittedName>
        <fullName evidence="1">Uncharacterized protein</fullName>
    </submittedName>
</protein>
<keyword evidence="2" id="KW-1185">Reference proteome</keyword>
<proteinExistence type="predicted"/>
<name>A0A9P8PXR8_WICPI</name>
<dbReference type="EMBL" id="JAEUBG010004897">
    <property type="protein sequence ID" value="KAH3679540.1"/>
    <property type="molecule type" value="Genomic_DNA"/>
</dbReference>
<accession>A0A9P8PXR8</accession>
<evidence type="ECO:0000313" key="1">
    <source>
        <dbReference type="EMBL" id="KAH3679540.1"/>
    </source>
</evidence>
<gene>
    <name evidence="1" type="ORF">WICPIJ_008589</name>
</gene>